<evidence type="ECO:0000313" key="8">
    <source>
        <dbReference type="Proteomes" id="UP001187682"/>
    </source>
</evidence>
<dbReference type="InterPro" id="IPR007219">
    <property type="entry name" value="XnlR_reg_dom"/>
</dbReference>
<feature type="region of interest" description="Disordered" evidence="4">
    <location>
        <begin position="676"/>
        <end position="695"/>
    </location>
</feature>
<dbReference type="GO" id="GO:0008270">
    <property type="term" value="F:zinc ion binding"/>
    <property type="evidence" value="ECO:0007669"/>
    <property type="project" value="InterPro"/>
</dbReference>
<keyword evidence="3" id="KW-0539">Nucleus</keyword>
<dbReference type="SMART" id="SM00906">
    <property type="entry name" value="Fungal_trans"/>
    <property type="match status" value="1"/>
</dbReference>
<dbReference type="InterPro" id="IPR050613">
    <property type="entry name" value="Sec_Metabolite_Reg"/>
</dbReference>
<dbReference type="GO" id="GO:0003677">
    <property type="term" value="F:DNA binding"/>
    <property type="evidence" value="ECO:0007669"/>
    <property type="project" value="InterPro"/>
</dbReference>
<keyword evidence="2" id="KW-0479">Metal-binding</keyword>
<dbReference type="CDD" id="cd12148">
    <property type="entry name" value="fungal_TF_MHR"/>
    <property type="match status" value="1"/>
</dbReference>
<dbReference type="GO" id="GO:0005634">
    <property type="term" value="C:nucleus"/>
    <property type="evidence" value="ECO:0007669"/>
    <property type="project" value="UniProtKB-SubCell"/>
</dbReference>
<comment type="caution">
    <text evidence="7">The sequence shown here is derived from an EMBL/GenBank/DDBJ whole genome shotgun (WGS) entry which is preliminary data.</text>
</comment>
<dbReference type="InterPro" id="IPR001138">
    <property type="entry name" value="Zn2Cys6_DnaBD"/>
</dbReference>
<evidence type="ECO:0000313" key="7">
    <source>
        <dbReference type="EMBL" id="SPO00932.1"/>
    </source>
</evidence>
<protein>
    <submittedName>
        <fullName evidence="7">Related to transcription activator protein acu-15</fullName>
    </submittedName>
</protein>
<dbReference type="InterPro" id="IPR036864">
    <property type="entry name" value="Zn2-C6_fun-type_DNA-bd_sf"/>
</dbReference>
<evidence type="ECO:0000256" key="2">
    <source>
        <dbReference type="ARBA" id="ARBA00022723"/>
    </source>
</evidence>
<dbReference type="GO" id="GO:0000981">
    <property type="term" value="F:DNA-binding transcription factor activity, RNA polymerase II-specific"/>
    <property type="evidence" value="ECO:0007669"/>
    <property type="project" value="InterPro"/>
</dbReference>
<dbReference type="EMBL" id="ONZQ02000004">
    <property type="protein sequence ID" value="SPO00932.1"/>
    <property type="molecule type" value="Genomic_DNA"/>
</dbReference>
<dbReference type="CDD" id="cd00067">
    <property type="entry name" value="GAL4"/>
    <property type="match status" value="1"/>
</dbReference>
<accession>A0AAE8MWN1</accession>
<feature type="domain" description="Xylanolytic transcriptional activator regulatory" evidence="6">
    <location>
        <begin position="360"/>
        <end position="434"/>
    </location>
</feature>
<dbReference type="PANTHER" id="PTHR31001:SF49">
    <property type="entry name" value="ZN(II)2CYS6 TRANSCRIPTION FACTOR (EUROFUNG)"/>
    <property type="match status" value="1"/>
</dbReference>
<dbReference type="SMART" id="SM00066">
    <property type="entry name" value="GAL4"/>
    <property type="match status" value="1"/>
</dbReference>
<organism evidence="7 8">
    <name type="scientific">Cephalotrichum gorgonifer</name>
    <dbReference type="NCBI Taxonomy" id="2041049"/>
    <lineage>
        <taxon>Eukaryota</taxon>
        <taxon>Fungi</taxon>
        <taxon>Dikarya</taxon>
        <taxon>Ascomycota</taxon>
        <taxon>Pezizomycotina</taxon>
        <taxon>Sordariomycetes</taxon>
        <taxon>Hypocreomycetidae</taxon>
        <taxon>Microascales</taxon>
        <taxon>Microascaceae</taxon>
        <taxon>Cephalotrichum</taxon>
    </lineage>
</organism>
<evidence type="ECO:0000256" key="3">
    <source>
        <dbReference type="ARBA" id="ARBA00023242"/>
    </source>
</evidence>
<proteinExistence type="predicted"/>
<sequence length="832" mass="92225">MTPTPPSTTPSSGGAHSPADQLRAIRKRNRVPVSCQACRTKKKCDRTHPCTNCVKRDGPNTTSCHYAASTPRKKGQSQSSSGPGDMQNRIDRLENLVLSLMHGGANVEIPASSSHPPSAPPTQTPSSGKSVTNSTPSAKTDLDDDGSDIDDGLANSLGVLKVDSEMGKSMYVGQEHWHMLLADIAEVKNYFTHHKKELEKGVKKVVTSKQPPSLEGTALLIGTPSASEVELRAELPPKSSIISLCERFFSCMDSWVCIIHAPTFRRQLQEHWQDPSQTPLMWVGLLYSVLSLAALSYHKAGDEPPELKGRSLDLAAEYRLRCAQCLITADYTKADEYTVETMLLYIFGEFSSRWDVDVGLWLVLSMTTRIAFRMGYHRDGKWFKSLSPFQAEMRRRVWTVVRVSDVIFSHHLSLPRMINESDCDTELPSNLLEEDFGLESVELPASRPAYQRTKVDYMLARCRLSMLLGKILKATNTVGRHVTYDEILQFDTDLRETMAQVPPHLKILPVYETAEPAHAHIIRFQLDILYQKIMCVLHKPYLPRARQNPRYAHSHRSAVEASLAMLRHMEILHRETQPNGRLRSMKWQVGSLATKDFTLPAALLAVELRYLATAAGPDHTNPFGWTTERQRQMMRSLEVTGDIWQEMAGTSVDAYKASIVLKLMLDSVRNAKATDAGLATPDGAPSHDLSCPRAPEMRPEQSAAVGLGMLAGSISPDSPGTLSNKLPPLSHMNLPGSVSVDPAIPPDMQFDPFGMNRVQSPMSMFAQLGGNGSEIMSNIDWDAFESYTQTMNWSAVDPSFVVFPSGEDPNASPPTVEETMRYTQENYEGGGS</sequence>
<dbReference type="GO" id="GO:0006351">
    <property type="term" value="P:DNA-templated transcription"/>
    <property type="evidence" value="ECO:0007669"/>
    <property type="project" value="InterPro"/>
</dbReference>
<dbReference type="Gene3D" id="4.10.240.10">
    <property type="entry name" value="Zn(2)-C6 fungal-type DNA-binding domain"/>
    <property type="match status" value="1"/>
</dbReference>
<evidence type="ECO:0000256" key="4">
    <source>
        <dbReference type="SAM" id="MobiDB-lite"/>
    </source>
</evidence>
<evidence type="ECO:0000256" key="1">
    <source>
        <dbReference type="ARBA" id="ARBA00004123"/>
    </source>
</evidence>
<name>A0AAE8MWN1_9PEZI</name>
<feature type="domain" description="Zn(2)-C6 fungal-type" evidence="5">
    <location>
        <begin position="29"/>
        <end position="75"/>
    </location>
</feature>
<gene>
    <name evidence="7" type="ORF">DNG_03680</name>
</gene>
<feature type="region of interest" description="Disordered" evidence="4">
    <location>
        <begin position="107"/>
        <end position="150"/>
    </location>
</feature>
<reference evidence="7" key="1">
    <citation type="submission" date="2018-03" db="EMBL/GenBank/DDBJ databases">
        <authorList>
            <person name="Guldener U."/>
        </authorList>
    </citation>
    <scope>NUCLEOTIDE SEQUENCE</scope>
</reference>
<dbReference type="SUPFAM" id="SSF57701">
    <property type="entry name" value="Zn2/Cys6 DNA-binding domain"/>
    <property type="match status" value="1"/>
</dbReference>
<comment type="subcellular location">
    <subcellularLocation>
        <location evidence="1">Nucleus</location>
    </subcellularLocation>
</comment>
<dbReference type="PANTHER" id="PTHR31001">
    <property type="entry name" value="UNCHARACTERIZED TRANSCRIPTIONAL REGULATORY PROTEIN"/>
    <property type="match status" value="1"/>
</dbReference>
<dbReference type="Proteomes" id="UP001187682">
    <property type="component" value="Unassembled WGS sequence"/>
</dbReference>
<dbReference type="AlphaFoldDB" id="A0AAE8MWN1"/>
<evidence type="ECO:0000259" key="6">
    <source>
        <dbReference type="SMART" id="SM00906"/>
    </source>
</evidence>
<feature type="compositionally biased region" description="Polar residues" evidence="4">
    <location>
        <begin position="128"/>
        <end position="138"/>
    </location>
</feature>
<evidence type="ECO:0000259" key="5">
    <source>
        <dbReference type="SMART" id="SM00066"/>
    </source>
</evidence>
<keyword evidence="8" id="KW-1185">Reference proteome</keyword>
<feature type="region of interest" description="Disordered" evidence="4">
    <location>
        <begin position="1"/>
        <end position="88"/>
    </location>
</feature>
<dbReference type="Pfam" id="PF04082">
    <property type="entry name" value="Fungal_trans"/>
    <property type="match status" value="1"/>
</dbReference>